<dbReference type="PANTHER" id="PTHR12126:SF11">
    <property type="entry name" value="NADH DEHYDROGENASE [UBIQUINONE] 1 ALPHA SUBCOMPLEX SUBUNIT 9, MITOCHONDRIAL"/>
    <property type="match status" value="1"/>
</dbReference>
<gene>
    <name evidence="2" type="ORF">SAMN05421693_10272</name>
</gene>
<sequence length="312" mass="34245">MNIRTLCVLGGTGFTGTHVVARLAAEGRQVKVLTRHVSRHRHLLVLPGVQLVAADCHDPQVLRTHFAGCDGVINLVGILNERGRDGSGFRHAHVALARTVIEAAADAQVGRVLHMSALNADAANGASHYLRTKGEGENIVHTLAGPVRVTSFRPSVIFGPGDSFFNRFARLLRLTPVLPLACPNARFAPVYVGDVAGRMIAALEDRRTWGRRIELCGPGTYTLKELVTYTAQVMARRRLILGLSDGLSRWQARIMTYVPGKPFTLDNYYSMSRDSVCQGPDCCPTAIEAIVPGYLGDRERHARLHQLRSERR</sequence>
<reference evidence="2 3" key="1">
    <citation type="submission" date="2016-10" db="EMBL/GenBank/DDBJ databases">
        <authorList>
            <person name="de Groot N.N."/>
        </authorList>
    </citation>
    <scope>NUCLEOTIDE SEQUENCE [LARGE SCALE GENOMIC DNA]</scope>
    <source>
        <strain evidence="2 3">B7-7</strain>
    </source>
</reference>
<dbReference type="RefSeq" id="WP_090203098.1">
    <property type="nucleotide sequence ID" value="NZ_FOFO01000002.1"/>
</dbReference>
<dbReference type="PANTHER" id="PTHR12126">
    <property type="entry name" value="NADH-UBIQUINONE OXIDOREDUCTASE 39 KDA SUBUNIT-RELATED"/>
    <property type="match status" value="1"/>
</dbReference>
<dbReference type="AlphaFoldDB" id="A0A1H8ZC17"/>
<evidence type="ECO:0000313" key="3">
    <source>
        <dbReference type="Proteomes" id="UP000199496"/>
    </source>
</evidence>
<organism evidence="2 3">
    <name type="scientific">Ectothiorhodospira magna</name>
    <dbReference type="NCBI Taxonomy" id="867345"/>
    <lineage>
        <taxon>Bacteria</taxon>
        <taxon>Pseudomonadati</taxon>
        <taxon>Pseudomonadota</taxon>
        <taxon>Gammaproteobacteria</taxon>
        <taxon>Chromatiales</taxon>
        <taxon>Ectothiorhodospiraceae</taxon>
        <taxon>Ectothiorhodospira</taxon>
    </lineage>
</organism>
<dbReference type="Gene3D" id="3.40.50.720">
    <property type="entry name" value="NAD(P)-binding Rossmann-like Domain"/>
    <property type="match status" value="1"/>
</dbReference>
<name>A0A1H8ZC17_9GAMM</name>
<dbReference type="InterPro" id="IPR051207">
    <property type="entry name" value="ComplexI_NDUFA9_subunit"/>
</dbReference>
<dbReference type="EMBL" id="FOFO01000002">
    <property type="protein sequence ID" value="SEP61962.1"/>
    <property type="molecule type" value="Genomic_DNA"/>
</dbReference>
<feature type="domain" description="NAD-dependent epimerase/dehydratase" evidence="1">
    <location>
        <begin position="7"/>
        <end position="207"/>
    </location>
</feature>
<dbReference type="Proteomes" id="UP000199496">
    <property type="component" value="Unassembled WGS sequence"/>
</dbReference>
<keyword evidence="3" id="KW-1185">Reference proteome</keyword>
<dbReference type="CDD" id="cd05271">
    <property type="entry name" value="NDUFA9_like_SDR_a"/>
    <property type="match status" value="1"/>
</dbReference>
<evidence type="ECO:0000313" key="2">
    <source>
        <dbReference type="EMBL" id="SEP61962.1"/>
    </source>
</evidence>
<accession>A0A1H8ZC17</accession>
<protein>
    <submittedName>
        <fullName evidence="2">NADH dehydrogenase</fullName>
    </submittedName>
</protein>
<evidence type="ECO:0000259" key="1">
    <source>
        <dbReference type="Pfam" id="PF01370"/>
    </source>
</evidence>
<dbReference type="InterPro" id="IPR001509">
    <property type="entry name" value="Epimerase_deHydtase"/>
</dbReference>
<dbReference type="InterPro" id="IPR036291">
    <property type="entry name" value="NAD(P)-bd_dom_sf"/>
</dbReference>
<dbReference type="OrthoDB" id="9776313at2"/>
<dbReference type="Pfam" id="PF01370">
    <property type="entry name" value="Epimerase"/>
    <property type="match status" value="1"/>
</dbReference>
<dbReference type="GO" id="GO:0044877">
    <property type="term" value="F:protein-containing complex binding"/>
    <property type="evidence" value="ECO:0007669"/>
    <property type="project" value="TreeGrafter"/>
</dbReference>
<dbReference type="SUPFAM" id="SSF51735">
    <property type="entry name" value="NAD(P)-binding Rossmann-fold domains"/>
    <property type="match status" value="1"/>
</dbReference>
<dbReference type="STRING" id="867345.SAMN05421693_10272"/>
<proteinExistence type="predicted"/>